<evidence type="ECO:0000313" key="3">
    <source>
        <dbReference type="Proteomes" id="UP001279410"/>
    </source>
</evidence>
<keyword evidence="3" id="KW-1185">Reference proteome</keyword>
<feature type="compositionally biased region" description="Polar residues" evidence="1">
    <location>
        <begin position="287"/>
        <end position="302"/>
    </location>
</feature>
<feature type="region of interest" description="Disordered" evidence="1">
    <location>
        <begin position="160"/>
        <end position="302"/>
    </location>
</feature>
<feature type="compositionally biased region" description="Low complexity" evidence="1">
    <location>
        <begin position="181"/>
        <end position="195"/>
    </location>
</feature>
<accession>A0AAD3QU98</accession>
<gene>
    <name evidence="2" type="ORF">AKAME5_000042200</name>
</gene>
<name>A0AAD3QU98_LATJO</name>
<protein>
    <submittedName>
        <fullName evidence="2">Zinc finger protein 335 isoform X1</fullName>
    </submittedName>
</protein>
<dbReference type="EMBL" id="BRZM01000001">
    <property type="protein sequence ID" value="GLD45989.1"/>
    <property type="molecule type" value="Genomic_DNA"/>
</dbReference>
<comment type="caution">
    <text evidence="2">The sequence shown here is derived from an EMBL/GenBank/DDBJ whole genome shotgun (WGS) entry which is preliminary data.</text>
</comment>
<reference evidence="2" key="1">
    <citation type="submission" date="2022-08" db="EMBL/GenBank/DDBJ databases">
        <title>Genome sequencing of akame (Lates japonicus).</title>
        <authorList>
            <person name="Hashiguchi Y."/>
            <person name="Takahashi H."/>
        </authorList>
    </citation>
    <scope>NUCLEOTIDE SEQUENCE</scope>
    <source>
        <strain evidence="2">Kochi</strain>
    </source>
</reference>
<feature type="region of interest" description="Disordered" evidence="1">
    <location>
        <begin position="1"/>
        <end position="45"/>
    </location>
</feature>
<evidence type="ECO:0000256" key="1">
    <source>
        <dbReference type="SAM" id="MobiDB-lite"/>
    </source>
</evidence>
<evidence type="ECO:0000313" key="2">
    <source>
        <dbReference type="EMBL" id="GLD45989.1"/>
    </source>
</evidence>
<dbReference type="AlphaFoldDB" id="A0AAD3QU98"/>
<feature type="compositionally biased region" description="Polar residues" evidence="1">
    <location>
        <begin position="236"/>
        <end position="269"/>
    </location>
</feature>
<dbReference type="Proteomes" id="UP001279410">
    <property type="component" value="Unassembled WGS sequence"/>
</dbReference>
<feature type="compositionally biased region" description="Acidic residues" evidence="1">
    <location>
        <begin position="171"/>
        <end position="180"/>
    </location>
</feature>
<organism evidence="2 3">
    <name type="scientific">Lates japonicus</name>
    <name type="common">Japanese lates</name>
    <dbReference type="NCBI Taxonomy" id="270547"/>
    <lineage>
        <taxon>Eukaryota</taxon>
        <taxon>Metazoa</taxon>
        <taxon>Chordata</taxon>
        <taxon>Craniata</taxon>
        <taxon>Vertebrata</taxon>
        <taxon>Euteleostomi</taxon>
        <taxon>Actinopterygii</taxon>
        <taxon>Neopterygii</taxon>
        <taxon>Teleostei</taxon>
        <taxon>Neoteleostei</taxon>
        <taxon>Acanthomorphata</taxon>
        <taxon>Carangaria</taxon>
        <taxon>Carangaria incertae sedis</taxon>
        <taxon>Centropomidae</taxon>
        <taxon>Lates</taxon>
    </lineage>
</organism>
<sequence>MLNWPVQLVSSHRSSAEGPSIHLSDQGDLQGNFEPDQPDDQPDTRLPRVTAAVSLTSPSTPAIPPSTWTAVQMAQTRLGITVTRTCQDTWNAVGLTRTPPAEVTTWWSAVPGILSVRWMMESSCIIHAVTLTAVQTTAPKQVGSMGLSMVRECVAAADSEQPGCSRYQARDDDEDDEQNQDPDQPQHSQQQPQHSCYMESSNGPEASLYADDSSSSDHPLADTAGSGGLPEALECSESQPGPYISSSGTYTSNPEPELAQQCSPSQEEPQGSHGPQDEPGLAREMETSTVAEGSGDSTTKPS</sequence>
<proteinExistence type="predicted"/>